<dbReference type="PANTHER" id="PTHR33169">
    <property type="entry name" value="PADR-FAMILY TRANSCRIPTIONAL REGULATOR"/>
    <property type="match status" value="1"/>
</dbReference>
<dbReference type="EMBL" id="LT629791">
    <property type="protein sequence ID" value="SDU88209.1"/>
    <property type="molecule type" value="Genomic_DNA"/>
</dbReference>
<feature type="domain" description="Transcription regulator PadR N-terminal" evidence="1">
    <location>
        <begin position="21"/>
        <end position="91"/>
    </location>
</feature>
<protein>
    <submittedName>
        <fullName evidence="2">Transcriptional regulator, PadR family</fullName>
    </submittedName>
</protein>
<dbReference type="SUPFAM" id="SSF46785">
    <property type="entry name" value="Winged helix' DNA-binding domain"/>
    <property type="match status" value="1"/>
</dbReference>
<dbReference type="InterPro" id="IPR005149">
    <property type="entry name" value="Tscrpt_reg_PadR_N"/>
</dbReference>
<dbReference type="PANTHER" id="PTHR33169:SF14">
    <property type="entry name" value="TRANSCRIPTIONAL REGULATOR RV3488"/>
    <property type="match status" value="1"/>
</dbReference>
<dbReference type="Pfam" id="PF03551">
    <property type="entry name" value="PadR"/>
    <property type="match status" value="1"/>
</dbReference>
<dbReference type="AlphaFoldDB" id="A0A1H2M4X2"/>
<gene>
    <name evidence="2" type="ORF">SAMN04488563_7070</name>
</gene>
<accession>A0A1H2M4X2</accession>
<dbReference type="Proteomes" id="UP000182977">
    <property type="component" value="Chromosome I"/>
</dbReference>
<dbReference type="InterPro" id="IPR052509">
    <property type="entry name" value="Metal_resp_DNA-bind_regulator"/>
</dbReference>
<dbReference type="OrthoDB" id="122286at2"/>
<dbReference type="RefSeq" id="WP_046768959.1">
    <property type="nucleotide sequence ID" value="NZ_KQ061229.1"/>
</dbReference>
<reference evidence="3" key="1">
    <citation type="submission" date="2016-10" db="EMBL/GenBank/DDBJ databases">
        <authorList>
            <person name="Varghese N."/>
            <person name="Submissions S."/>
        </authorList>
    </citation>
    <scope>NUCLEOTIDE SEQUENCE [LARGE SCALE GENOMIC DNA]</scope>
    <source>
        <strain evidence="3">DSM 45079</strain>
    </source>
</reference>
<organism evidence="2 3">
    <name type="scientific">Jiangella alkaliphila</name>
    <dbReference type="NCBI Taxonomy" id="419479"/>
    <lineage>
        <taxon>Bacteria</taxon>
        <taxon>Bacillati</taxon>
        <taxon>Actinomycetota</taxon>
        <taxon>Actinomycetes</taxon>
        <taxon>Jiangellales</taxon>
        <taxon>Jiangellaceae</taxon>
        <taxon>Jiangella</taxon>
    </lineage>
</organism>
<sequence length="113" mass="12591">MVPGEGQIMTNLRRGALEYCILALVRDGERYGLDIARELTDGVLMAGEGTLYPLLSRLRKGGLVASSWQESDSGPPRRYYRLTSDGRAALDTFEQTWRPFRDAVDRVLADGRG</sequence>
<evidence type="ECO:0000313" key="2">
    <source>
        <dbReference type="EMBL" id="SDU88209.1"/>
    </source>
</evidence>
<name>A0A1H2M4X2_9ACTN</name>
<dbReference type="InterPro" id="IPR011991">
    <property type="entry name" value="ArsR-like_HTH"/>
</dbReference>
<keyword evidence="3" id="KW-1185">Reference proteome</keyword>
<dbReference type="InterPro" id="IPR036388">
    <property type="entry name" value="WH-like_DNA-bd_sf"/>
</dbReference>
<evidence type="ECO:0000259" key="1">
    <source>
        <dbReference type="Pfam" id="PF03551"/>
    </source>
</evidence>
<dbReference type="Gene3D" id="1.10.10.10">
    <property type="entry name" value="Winged helix-like DNA-binding domain superfamily/Winged helix DNA-binding domain"/>
    <property type="match status" value="1"/>
</dbReference>
<evidence type="ECO:0000313" key="3">
    <source>
        <dbReference type="Proteomes" id="UP000182977"/>
    </source>
</evidence>
<proteinExistence type="predicted"/>
<dbReference type="InterPro" id="IPR036390">
    <property type="entry name" value="WH_DNA-bd_sf"/>
</dbReference>
<dbReference type="CDD" id="cd00090">
    <property type="entry name" value="HTH_ARSR"/>
    <property type="match status" value="1"/>
</dbReference>